<dbReference type="InterPro" id="IPR014436">
    <property type="entry name" value="Extradiol_dOase_DODA"/>
</dbReference>
<dbReference type="PANTHER" id="PTHR46430:SF3">
    <property type="entry name" value="ACTIVATOR OF C KINASE PROTEIN 1"/>
    <property type="match status" value="1"/>
</dbReference>
<feature type="compositionally biased region" description="Pro residues" evidence="2">
    <location>
        <begin position="468"/>
        <end position="478"/>
    </location>
</feature>
<dbReference type="SUPFAM" id="SSF53213">
    <property type="entry name" value="LigB-like"/>
    <property type="match status" value="1"/>
</dbReference>
<dbReference type="InterPro" id="IPR004183">
    <property type="entry name" value="Xdiol_dOase_suB"/>
</dbReference>
<feature type="compositionally biased region" description="Low complexity" evidence="2">
    <location>
        <begin position="340"/>
        <end position="354"/>
    </location>
</feature>
<dbReference type="GO" id="GO:0008270">
    <property type="term" value="F:zinc ion binding"/>
    <property type="evidence" value="ECO:0007669"/>
    <property type="project" value="InterPro"/>
</dbReference>
<feature type="region of interest" description="Disordered" evidence="2">
    <location>
        <begin position="236"/>
        <end position="491"/>
    </location>
</feature>
<dbReference type="CDD" id="cd07363">
    <property type="entry name" value="45_DOPA_Dioxygenase"/>
    <property type="match status" value="1"/>
</dbReference>
<dbReference type="GO" id="GO:0016702">
    <property type="term" value="F:oxidoreductase activity, acting on single donors with incorporation of molecular oxygen, incorporation of two atoms of oxygen"/>
    <property type="evidence" value="ECO:0007669"/>
    <property type="project" value="UniProtKB-ARBA"/>
</dbReference>
<dbReference type="PANTHER" id="PTHR46430">
    <property type="entry name" value="PROTEIN SKT5-RELATED"/>
    <property type="match status" value="1"/>
</dbReference>
<protein>
    <recommendedName>
        <fullName evidence="3">Extradiol ring-cleavage dioxygenase class III enzyme subunit B domain-containing protein</fullName>
    </recommendedName>
</protein>
<dbReference type="OrthoDB" id="272077at2759"/>
<dbReference type="GeneID" id="34580843"/>
<comment type="caution">
    <text evidence="4">The sequence shown here is derived from an EMBL/GenBank/DDBJ whole genome shotgun (WGS) entry which is preliminary data.</text>
</comment>
<dbReference type="InterPro" id="IPR051726">
    <property type="entry name" value="Chitin_Synth_Reg"/>
</dbReference>
<dbReference type="Pfam" id="PF02900">
    <property type="entry name" value="LigB"/>
    <property type="match status" value="1"/>
</dbReference>
<dbReference type="STRING" id="1835702.A0A1F5L5U8"/>
<evidence type="ECO:0000313" key="4">
    <source>
        <dbReference type="EMBL" id="OGE48582.1"/>
    </source>
</evidence>
<dbReference type="SMART" id="SM00671">
    <property type="entry name" value="SEL1"/>
    <property type="match status" value="7"/>
</dbReference>
<proteinExistence type="predicted"/>
<keyword evidence="5" id="KW-1185">Reference proteome</keyword>
<evidence type="ECO:0000313" key="5">
    <source>
        <dbReference type="Proteomes" id="UP000177622"/>
    </source>
</evidence>
<dbReference type="Pfam" id="PF08238">
    <property type="entry name" value="Sel1"/>
    <property type="match status" value="7"/>
</dbReference>
<dbReference type="EMBL" id="LXJU01000027">
    <property type="protein sequence ID" value="OGE48582.1"/>
    <property type="molecule type" value="Genomic_DNA"/>
</dbReference>
<dbReference type="RefSeq" id="XP_022484037.1">
    <property type="nucleotide sequence ID" value="XM_022636109.1"/>
</dbReference>
<feature type="compositionally biased region" description="Polar residues" evidence="2">
    <location>
        <begin position="358"/>
        <end position="375"/>
    </location>
</feature>
<feature type="region of interest" description="Disordered" evidence="2">
    <location>
        <begin position="1"/>
        <end position="44"/>
    </location>
</feature>
<gene>
    <name evidence="4" type="ORF">PENARI_c027G09064</name>
</gene>
<keyword evidence="1" id="KW-0677">Repeat</keyword>
<organism evidence="4 5">
    <name type="scientific">Penicillium arizonense</name>
    <dbReference type="NCBI Taxonomy" id="1835702"/>
    <lineage>
        <taxon>Eukaryota</taxon>
        <taxon>Fungi</taxon>
        <taxon>Dikarya</taxon>
        <taxon>Ascomycota</taxon>
        <taxon>Pezizomycotina</taxon>
        <taxon>Eurotiomycetes</taxon>
        <taxon>Eurotiomycetidae</taxon>
        <taxon>Eurotiales</taxon>
        <taxon>Aspergillaceae</taxon>
        <taxon>Penicillium</taxon>
    </lineage>
</organism>
<evidence type="ECO:0000256" key="2">
    <source>
        <dbReference type="SAM" id="MobiDB-lite"/>
    </source>
</evidence>
<name>A0A1F5L5U8_PENAI</name>
<evidence type="ECO:0000259" key="3">
    <source>
        <dbReference type="Pfam" id="PF02900"/>
    </source>
</evidence>
<dbReference type="Proteomes" id="UP000177622">
    <property type="component" value="Unassembled WGS sequence"/>
</dbReference>
<dbReference type="GO" id="GO:0008198">
    <property type="term" value="F:ferrous iron binding"/>
    <property type="evidence" value="ECO:0007669"/>
    <property type="project" value="InterPro"/>
</dbReference>
<dbReference type="Gene3D" id="3.40.830.10">
    <property type="entry name" value="LigB-like"/>
    <property type="match status" value="1"/>
</dbReference>
<evidence type="ECO:0000256" key="1">
    <source>
        <dbReference type="ARBA" id="ARBA00022737"/>
    </source>
</evidence>
<feature type="compositionally biased region" description="Basic and acidic residues" evidence="2">
    <location>
        <begin position="386"/>
        <end position="395"/>
    </location>
</feature>
<accession>A0A1F5L5U8</accession>
<reference evidence="4 5" key="1">
    <citation type="journal article" date="2016" name="Sci. Rep.">
        <title>Penicillium arizonense, a new, genome sequenced fungal species, reveals a high chemical diversity in secreted metabolites.</title>
        <authorList>
            <person name="Grijseels S."/>
            <person name="Nielsen J.C."/>
            <person name="Randelovic M."/>
            <person name="Nielsen J."/>
            <person name="Nielsen K.F."/>
            <person name="Workman M."/>
            <person name="Frisvad J.C."/>
        </authorList>
    </citation>
    <scope>NUCLEOTIDE SEQUENCE [LARGE SCALE GENOMIC DNA]</scope>
    <source>
        <strain evidence="4 5">CBS 141311</strain>
    </source>
</reference>
<dbReference type="InterPro" id="IPR011990">
    <property type="entry name" value="TPR-like_helical_dom_sf"/>
</dbReference>
<dbReference type="SUPFAM" id="SSF81901">
    <property type="entry name" value="HCP-like"/>
    <property type="match status" value="2"/>
</dbReference>
<sequence length="1233" mass="134798">MSYPQQSPAQRPPPLRQYNNAPPPSVALPGGYSQDGPYAGYGDGGMSSTDYHNADPGYDDAAHGRCAHQALQALDTDDHPAPMTGEATLLVPEEDHHHNNDQEPLADDHPQALALTIPFLPFPQVTQEEILEETHETEDPPEIRETAAVRLEALRMAWLRWTSMAEALLPGRTLQILMGDARICEDRLRADLPLPDRPYIDPMGPPMHPPGRSATMPLAPGSPMGPPIAPMYPGQSTYQESDYPASPIVEPPMRPNTAGSMRPPRSRAPNDIDSGLMIPPEPANRVSYAPKDFLDSYYESGGGDEPDMPNFDAIPDAKQHGPIDEMGLDTPTGRRPGPGPNSSPGGEYSSYSPGADAQRSQSHPNLRQVEVNQFENAGFQFDIPGEEPRAMDHQDPGYGPNGYGGHGDYSRGPAPVRMNQPAYPPEQPDLSDPQQSPDALPHHPAPFRPGHDAASKPAPLRQYSAPEAAPPQSVPQPIVPAASVPTPVTQEELQRLQQQARGNPSDQKTQLLLAKKLVEAATVLVENNSRLDPKTKAKAKEKYILDAHKIVKKLVAAGYSEAQFFLADCYGEGLLGLEVDPKEAFSLYHSAAKQGHAQSAYRVAVCCEIGQEEGGGTKRDPFKAVQWYKRAAALGDTPAMYKMGMINLKGLLGQARNPREGVSWLKRAADRADEENPHALHELALMYLNAGGNDIIVRDEQYASQLFHQAAELGYKFSQFRLGNAYEYGLMGCPVDNRTSIIWYTRAAAQGEHQSELALSGWYLTGSEGILSQNDTEAYLWARKAATAGLAKAEYAMGYFTEVGIGATANLDDAKRWYWRAAAQGFPKARERLEDLKKGGSRMQKTRLSRSAVNKQSDGATSWTYMSSEANQQQSNTSTPVARDTLNAISGRKLVLISLLTIFAAVLAPLFWGDTANLFGIRRFFSSSAAAAAPGSSSASVTTTATAKVSTSDTMSSLKTPVYFLSHGGPNVMYEVEHPAYRKLAEIGREITTKVKPRAVVVFSAHWQAGKDTIQVNTAETTDLIYDFYGFPSHYYKEKYPNFGSKEVADKVLDSLKDAGIKAEGVKRGLDHGVWVGFRCAFDPDTNPLNVPLVQVSLFNTEDPDQHYRLGQAVARLREENILIIVSGMAVHNLRDLRFTFGNSKPMPYAVSFDEATKDAVTTAPDKRQKAMAELLKRPDARQAHPSFEHLLPIHIGAGAAGEDLGKRLWTYPEGSMSWAQYRFGEVENASSL</sequence>
<dbReference type="AlphaFoldDB" id="A0A1F5L5U8"/>
<feature type="domain" description="Extradiol ring-cleavage dioxygenase class III enzyme subunit B" evidence="3">
    <location>
        <begin position="963"/>
        <end position="1212"/>
    </location>
</feature>
<dbReference type="InterPro" id="IPR006597">
    <property type="entry name" value="Sel1-like"/>
</dbReference>
<dbReference type="Gene3D" id="1.25.40.10">
    <property type="entry name" value="Tetratricopeptide repeat domain"/>
    <property type="match status" value="2"/>
</dbReference>
<feature type="region of interest" description="Disordered" evidence="2">
    <location>
        <begin position="838"/>
        <end position="857"/>
    </location>
</feature>
<feature type="compositionally biased region" description="Pro residues" evidence="2">
    <location>
        <begin position="10"/>
        <end position="26"/>
    </location>
</feature>